<keyword evidence="1" id="KW-0812">Transmembrane</keyword>
<keyword evidence="1" id="KW-1133">Transmembrane helix</keyword>
<name>A0A6C0HLU8_9ZZZZ</name>
<evidence type="ECO:0000256" key="1">
    <source>
        <dbReference type="SAM" id="Phobius"/>
    </source>
</evidence>
<feature type="transmembrane region" description="Helical" evidence="1">
    <location>
        <begin position="20"/>
        <end position="36"/>
    </location>
</feature>
<reference evidence="2" key="1">
    <citation type="journal article" date="2020" name="Nature">
        <title>Giant virus diversity and host interactions through global metagenomics.</title>
        <authorList>
            <person name="Schulz F."/>
            <person name="Roux S."/>
            <person name="Paez-Espino D."/>
            <person name="Jungbluth S."/>
            <person name="Walsh D.A."/>
            <person name="Denef V.J."/>
            <person name="McMahon K.D."/>
            <person name="Konstantinidis K.T."/>
            <person name="Eloe-Fadrosh E.A."/>
            <person name="Kyrpides N.C."/>
            <person name="Woyke T."/>
        </authorList>
    </citation>
    <scope>NUCLEOTIDE SEQUENCE</scope>
    <source>
        <strain evidence="2">GVMAG-M-3300023184-13</strain>
    </source>
</reference>
<protein>
    <submittedName>
        <fullName evidence="2">Uncharacterized protein</fullName>
    </submittedName>
</protein>
<dbReference type="AlphaFoldDB" id="A0A6C0HLU8"/>
<organism evidence="2">
    <name type="scientific">viral metagenome</name>
    <dbReference type="NCBI Taxonomy" id="1070528"/>
    <lineage>
        <taxon>unclassified sequences</taxon>
        <taxon>metagenomes</taxon>
        <taxon>organismal metagenomes</taxon>
    </lineage>
</organism>
<keyword evidence="1" id="KW-0472">Membrane</keyword>
<feature type="transmembrane region" description="Helical" evidence="1">
    <location>
        <begin position="56"/>
        <end position="82"/>
    </location>
</feature>
<sequence length="94" mass="10695">MYNRIRLAFMPLTRTKQAAIIVYCIGISASTSNQIMQNMHYLKNRKSPSDFSDYSMGAAVGLIGGIYFGLFWPITAVSYGVYKCVEKTKYFEKK</sequence>
<accession>A0A6C0HLU8</accession>
<evidence type="ECO:0000313" key="2">
    <source>
        <dbReference type="EMBL" id="QHT81661.1"/>
    </source>
</evidence>
<dbReference type="EMBL" id="MN739987">
    <property type="protein sequence ID" value="QHT81661.1"/>
    <property type="molecule type" value="Genomic_DNA"/>
</dbReference>
<proteinExistence type="predicted"/>